<feature type="compositionally biased region" description="Polar residues" evidence="4">
    <location>
        <begin position="79"/>
        <end position="99"/>
    </location>
</feature>
<feature type="compositionally biased region" description="Basic and acidic residues" evidence="4">
    <location>
        <begin position="1222"/>
        <end position="1234"/>
    </location>
</feature>
<evidence type="ECO:0000256" key="3">
    <source>
        <dbReference type="ARBA" id="ARBA00022737"/>
    </source>
</evidence>
<feature type="compositionally biased region" description="Basic and acidic residues" evidence="4">
    <location>
        <begin position="344"/>
        <end position="375"/>
    </location>
</feature>
<dbReference type="RefSeq" id="XP_022584414.1">
    <property type="nucleotide sequence ID" value="XM_022724535.1"/>
</dbReference>
<evidence type="ECO:0000256" key="1">
    <source>
        <dbReference type="ARBA" id="ARBA00004496"/>
    </source>
</evidence>
<dbReference type="Proteomes" id="UP000184188">
    <property type="component" value="Unassembled WGS sequence"/>
</dbReference>
<feature type="region of interest" description="Disordered" evidence="4">
    <location>
        <begin position="50"/>
        <end position="236"/>
    </location>
</feature>
<dbReference type="PANTHER" id="PTHR45690">
    <property type="entry name" value="NACHT, LRR AND PYD DOMAINS-CONTAINING PROTEIN 12"/>
    <property type="match status" value="1"/>
</dbReference>
<dbReference type="OrthoDB" id="8436363at2759"/>
<feature type="compositionally biased region" description="Low complexity" evidence="4">
    <location>
        <begin position="405"/>
        <end position="416"/>
    </location>
</feature>
<feature type="compositionally biased region" description="Low complexity" evidence="4">
    <location>
        <begin position="50"/>
        <end position="78"/>
    </location>
</feature>
<feature type="compositionally biased region" description="Basic and acidic residues" evidence="4">
    <location>
        <begin position="100"/>
        <end position="116"/>
    </location>
</feature>
<evidence type="ECO:0000313" key="5">
    <source>
        <dbReference type="EMBL" id="OJJ49904.1"/>
    </source>
</evidence>
<feature type="region of interest" description="Disordered" evidence="4">
    <location>
        <begin position="947"/>
        <end position="971"/>
    </location>
</feature>
<dbReference type="GeneID" id="34611000"/>
<dbReference type="STRING" id="1073090.A0A1L9SRZ8"/>
<dbReference type="InterPro" id="IPR032675">
    <property type="entry name" value="LRR_dom_sf"/>
</dbReference>
<keyword evidence="2" id="KW-0963">Cytoplasm</keyword>
<proteinExistence type="predicted"/>
<evidence type="ECO:0000256" key="4">
    <source>
        <dbReference type="SAM" id="MobiDB-lite"/>
    </source>
</evidence>
<dbReference type="GO" id="GO:0005737">
    <property type="term" value="C:cytoplasm"/>
    <property type="evidence" value="ECO:0007669"/>
    <property type="project" value="UniProtKB-SubCell"/>
</dbReference>
<feature type="compositionally biased region" description="Basic and acidic residues" evidence="4">
    <location>
        <begin position="190"/>
        <end position="200"/>
    </location>
</feature>
<feature type="compositionally biased region" description="Basic and acidic residues" evidence="4">
    <location>
        <begin position="315"/>
        <end position="327"/>
    </location>
</feature>
<dbReference type="AlphaFoldDB" id="A0A1L9SRZ8"/>
<dbReference type="Gene3D" id="3.80.10.10">
    <property type="entry name" value="Ribonuclease Inhibitor"/>
    <property type="match status" value="2"/>
</dbReference>
<evidence type="ECO:0000313" key="6">
    <source>
        <dbReference type="Proteomes" id="UP000184188"/>
    </source>
</evidence>
<keyword evidence="6" id="KW-1185">Reference proteome</keyword>
<accession>A0A1L9SRZ8</accession>
<evidence type="ECO:0000256" key="2">
    <source>
        <dbReference type="ARBA" id="ARBA00022490"/>
    </source>
</evidence>
<sequence>MEAVETVDVSWLHHSHKGKNGSLAVFTFEYLPRILIYLLDHLSRCRSASSAVSDKSAADSDATAAQQSTTLDATSTSSPNGIASTPGPLTSPTAENSVDPSHKDTATPDSEGKAADKSAGAQKTAPKQSSPRPISGRRNSWISNLSSKFSSGSTPPSLSTFKPNSSSPKNASPISKLDTHNPFGAAYSPWEKDDEHKEDPAPLASTSPKGPSFFQNAFRKLSSSGSSGPGKLVPNGGLCQRRVMNVDQQRDRCKIAELDQAKLRRVAFCVDVEIAGVSRREAADSVAQASNGQLQPQPQPQPQPQLSDTTTQKNKKADSKSKGKKDANGGAANGMANPQVVTESEAKPTTEVKEPTKEPTRKQEKKKRSEEERRERKERKRRLAEVNGTIPLQLRVDDDEDDEPSSSGPTPSTTRSKSQSHPTTDPVRIYRRCCQLRETPVLKGVVDQISAPSSTLAEAPGTVAVLDLSNFPMNSQDIATFGDWLAIVPVRKLILENCALTDESVRVILAGLLSTKTVEQMRLRRKRLKKSKGTTAAPEKESFGVVEKLSFKDNPKIGPEGWRHISLFVHLSKSLKAIDLSGIPLPRAQVLHNGGLGSMARPQKPAVDVPTVFANSLAERFGGDHLEELLLSECNPTTDDVQKICDAAIAVGLRRLGFANNNLDRQGLEHVVRYLAAGKCEGLDLGGNQLSDHLDLLIAAIDASQPLYALSLADCSLTPSVMAPLLQSFTQLPDFRFVDFSHNPDLFSSQPDALATFRRFLPKMLSLKRIHLADVNLSPDHAIALAEILPECPSLCHLNVLENPAIVKTASTADPKTQEEACAVYASLMAAVRVSRSIIAVDIEVPSAESNEVVKALASQIVAYSLRNLEQNAMGEEVVSLVGPAAPAARPHVPVPEILQHIVGHNDYEDAGDDDDEPAPDEDYVLGGTGVVKALGVCLGALDHHRSESYGDHSAPPSGTSTPRHRKAKPITSKKPLDMSKNLLASARTIRTRIQSALVREDRAGNDLNYRRLQFLDFTLSRMIQRFEDEYPETRIIAPPTPLIPNDVSSQNSDECPTAMSGGDLGLNGNPADGDTAIDDEDTDHYLIRLSRSSSMTSLHSRAMTSEEGHVHRLGQNLRRDFLKSSMDPQDEDDDGFSSPSFAKPSYDALQEKLERLQDEQARTLSEGAGVGKAMEKVGSTVEDLWMTQKQDAEAFAKFKESQIAAQINSGMRKPNLGNDDVGPKDETHLNEPK</sequence>
<dbReference type="InterPro" id="IPR050637">
    <property type="entry name" value="NLRP_innate_immun_reg"/>
</dbReference>
<feature type="region of interest" description="Disordered" evidence="4">
    <location>
        <begin position="285"/>
        <end position="427"/>
    </location>
</feature>
<feature type="compositionally biased region" description="Polar residues" evidence="4">
    <location>
        <begin position="204"/>
        <end position="215"/>
    </location>
</feature>
<keyword evidence="3" id="KW-0677">Repeat</keyword>
<protein>
    <recommendedName>
        <fullName evidence="7">Cell wall biogenesis protein Mhp1</fullName>
    </recommendedName>
</protein>
<feature type="compositionally biased region" description="Low complexity" evidence="4">
    <location>
        <begin position="145"/>
        <end position="176"/>
    </location>
</feature>
<dbReference type="EMBL" id="KV878337">
    <property type="protein sequence ID" value="OJJ49904.1"/>
    <property type="molecule type" value="Genomic_DNA"/>
</dbReference>
<evidence type="ECO:0008006" key="7">
    <source>
        <dbReference type="Google" id="ProtNLM"/>
    </source>
</evidence>
<name>A0A1L9SRZ8_9EURO</name>
<gene>
    <name evidence="5" type="ORF">ASPZODRAFT_139250</name>
</gene>
<reference evidence="6" key="1">
    <citation type="journal article" date="2017" name="Genome Biol.">
        <title>Comparative genomics reveals high biological diversity and specific adaptations in the industrially and medically important fungal genus Aspergillus.</title>
        <authorList>
            <person name="de Vries R.P."/>
            <person name="Riley R."/>
            <person name="Wiebenga A."/>
            <person name="Aguilar-Osorio G."/>
            <person name="Amillis S."/>
            <person name="Uchima C.A."/>
            <person name="Anderluh G."/>
            <person name="Asadollahi M."/>
            <person name="Askin M."/>
            <person name="Barry K."/>
            <person name="Battaglia E."/>
            <person name="Bayram O."/>
            <person name="Benocci T."/>
            <person name="Braus-Stromeyer S.A."/>
            <person name="Caldana C."/>
            <person name="Canovas D."/>
            <person name="Cerqueira G.C."/>
            <person name="Chen F."/>
            <person name="Chen W."/>
            <person name="Choi C."/>
            <person name="Clum A."/>
            <person name="Dos Santos R.A."/>
            <person name="Damasio A.R."/>
            <person name="Diallinas G."/>
            <person name="Emri T."/>
            <person name="Fekete E."/>
            <person name="Flipphi M."/>
            <person name="Freyberg S."/>
            <person name="Gallo A."/>
            <person name="Gournas C."/>
            <person name="Habgood R."/>
            <person name="Hainaut M."/>
            <person name="Harispe M.L."/>
            <person name="Henrissat B."/>
            <person name="Hilden K.S."/>
            <person name="Hope R."/>
            <person name="Hossain A."/>
            <person name="Karabika E."/>
            <person name="Karaffa L."/>
            <person name="Karanyi Z."/>
            <person name="Krasevec N."/>
            <person name="Kuo A."/>
            <person name="Kusch H."/>
            <person name="LaButti K."/>
            <person name="Lagendijk E.L."/>
            <person name="Lapidus A."/>
            <person name="Levasseur A."/>
            <person name="Lindquist E."/>
            <person name="Lipzen A."/>
            <person name="Logrieco A.F."/>
            <person name="MacCabe A."/>
            <person name="Maekelae M.R."/>
            <person name="Malavazi I."/>
            <person name="Melin P."/>
            <person name="Meyer V."/>
            <person name="Mielnichuk N."/>
            <person name="Miskei M."/>
            <person name="Molnar A.P."/>
            <person name="Mule G."/>
            <person name="Ngan C.Y."/>
            <person name="Orejas M."/>
            <person name="Orosz E."/>
            <person name="Ouedraogo J.P."/>
            <person name="Overkamp K.M."/>
            <person name="Park H.-S."/>
            <person name="Perrone G."/>
            <person name="Piumi F."/>
            <person name="Punt P.J."/>
            <person name="Ram A.F."/>
            <person name="Ramon A."/>
            <person name="Rauscher S."/>
            <person name="Record E."/>
            <person name="Riano-Pachon D.M."/>
            <person name="Robert V."/>
            <person name="Roehrig J."/>
            <person name="Ruller R."/>
            <person name="Salamov A."/>
            <person name="Salih N.S."/>
            <person name="Samson R.A."/>
            <person name="Sandor E."/>
            <person name="Sanguinetti M."/>
            <person name="Schuetze T."/>
            <person name="Sepcic K."/>
            <person name="Shelest E."/>
            <person name="Sherlock G."/>
            <person name="Sophianopoulou V."/>
            <person name="Squina F.M."/>
            <person name="Sun H."/>
            <person name="Susca A."/>
            <person name="Todd R.B."/>
            <person name="Tsang A."/>
            <person name="Unkles S.E."/>
            <person name="van de Wiele N."/>
            <person name="van Rossen-Uffink D."/>
            <person name="Oliveira J.V."/>
            <person name="Vesth T.C."/>
            <person name="Visser J."/>
            <person name="Yu J.-H."/>
            <person name="Zhou M."/>
            <person name="Andersen M.R."/>
            <person name="Archer D.B."/>
            <person name="Baker S.E."/>
            <person name="Benoit I."/>
            <person name="Brakhage A.A."/>
            <person name="Braus G.H."/>
            <person name="Fischer R."/>
            <person name="Frisvad J.C."/>
            <person name="Goldman G.H."/>
            <person name="Houbraken J."/>
            <person name="Oakley B."/>
            <person name="Pocsi I."/>
            <person name="Scazzocchio C."/>
            <person name="Seiboth B."/>
            <person name="vanKuyk P.A."/>
            <person name="Wortman J."/>
            <person name="Dyer P.S."/>
            <person name="Grigoriev I.V."/>
        </authorList>
    </citation>
    <scope>NUCLEOTIDE SEQUENCE [LARGE SCALE GENOMIC DNA]</scope>
    <source>
        <strain evidence="6">CBS 506.65</strain>
    </source>
</reference>
<feature type="region of interest" description="Disordered" evidence="4">
    <location>
        <begin position="1125"/>
        <end position="1144"/>
    </location>
</feature>
<dbReference type="SUPFAM" id="SSF52047">
    <property type="entry name" value="RNI-like"/>
    <property type="match status" value="1"/>
</dbReference>
<comment type="subcellular location">
    <subcellularLocation>
        <location evidence="1">Cytoplasm</location>
    </subcellularLocation>
</comment>
<dbReference type="VEuPathDB" id="FungiDB:ASPZODRAFT_139250"/>
<dbReference type="PANTHER" id="PTHR45690:SF19">
    <property type="entry name" value="NACHT, LRR AND PYD DOMAINS-CONTAINING PROTEIN 3"/>
    <property type="match status" value="1"/>
</dbReference>
<organism evidence="5 6">
    <name type="scientific">Penicilliopsis zonata CBS 506.65</name>
    <dbReference type="NCBI Taxonomy" id="1073090"/>
    <lineage>
        <taxon>Eukaryota</taxon>
        <taxon>Fungi</taxon>
        <taxon>Dikarya</taxon>
        <taxon>Ascomycota</taxon>
        <taxon>Pezizomycotina</taxon>
        <taxon>Eurotiomycetes</taxon>
        <taxon>Eurotiomycetidae</taxon>
        <taxon>Eurotiales</taxon>
        <taxon>Aspergillaceae</taxon>
        <taxon>Penicilliopsis</taxon>
    </lineage>
</organism>
<feature type="region of interest" description="Disordered" evidence="4">
    <location>
        <begin position="1207"/>
        <end position="1234"/>
    </location>
</feature>
<feature type="compositionally biased region" description="Polar residues" evidence="4">
    <location>
        <begin position="125"/>
        <end position="144"/>
    </location>
</feature>